<accession>A0A4Y2V2G7</accession>
<protein>
    <recommendedName>
        <fullName evidence="4">Tc1-like transposase DDE domain-containing protein</fullName>
    </recommendedName>
</protein>
<dbReference type="PANTHER" id="PTHR46060:SF1">
    <property type="entry name" value="MARINER MOS1 TRANSPOSASE-LIKE PROTEIN"/>
    <property type="match status" value="1"/>
</dbReference>
<evidence type="ECO:0000313" key="2">
    <source>
        <dbReference type="EMBL" id="GBO19419.1"/>
    </source>
</evidence>
<evidence type="ECO:0008006" key="4">
    <source>
        <dbReference type="Google" id="ProtNLM"/>
    </source>
</evidence>
<gene>
    <name evidence="1" type="ORF">AVEN_109450_1</name>
    <name evidence="2" type="ORF">AVEN_202986_1</name>
</gene>
<evidence type="ECO:0000313" key="1">
    <source>
        <dbReference type="EMBL" id="GBO19414.1"/>
    </source>
</evidence>
<dbReference type="EMBL" id="BGPR01042888">
    <property type="protein sequence ID" value="GBO19414.1"/>
    <property type="molecule type" value="Genomic_DNA"/>
</dbReference>
<dbReference type="Gene3D" id="3.30.420.10">
    <property type="entry name" value="Ribonuclease H-like superfamily/Ribonuclease H"/>
    <property type="match status" value="1"/>
</dbReference>
<proteinExistence type="predicted"/>
<dbReference type="InterPro" id="IPR036397">
    <property type="entry name" value="RNaseH_sf"/>
</dbReference>
<dbReference type="Proteomes" id="UP000499080">
    <property type="component" value="Unassembled WGS sequence"/>
</dbReference>
<dbReference type="OrthoDB" id="6432034at2759"/>
<sequence>MVVENLHPSEWQIFFGIEGGSCREASLQLIVLVFVNKTPLRCLFYDHTRYIHCFVVFKSIFLTQLLSARYENGEKSVWSVLQHPPYNPDLAPSDFHLFGPLKQHLGGKHFEDDDDVQHCGRGSNPKNFMLLELGR</sequence>
<keyword evidence="3" id="KW-1185">Reference proteome</keyword>
<dbReference type="AlphaFoldDB" id="A0A4Y2V2G7"/>
<evidence type="ECO:0000313" key="3">
    <source>
        <dbReference type="Proteomes" id="UP000499080"/>
    </source>
</evidence>
<dbReference type="EMBL" id="BGPR01042898">
    <property type="protein sequence ID" value="GBO19419.1"/>
    <property type="molecule type" value="Genomic_DNA"/>
</dbReference>
<comment type="caution">
    <text evidence="2">The sequence shown here is derived from an EMBL/GenBank/DDBJ whole genome shotgun (WGS) entry which is preliminary data.</text>
</comment>
<organism evidence="2 3">
    <name type="scientific">Araneus ventricosus</name>
    <name type="common">Orbweaver spider</name>
    <name type="synonym">Epeira ventricosa</name>
    <dbReference type="NCBI Taxonomy" id="182803"/>
    <lineage>
        <taxon>Eukaryota</taxon>
        <taxon>Metazoa</taxon>
        <taxon>Ecdysozoa</taxon>
        <taxon>Arthropoda</taxon>
        <taxon>Chelicerata</taxon>
        <taxon>Arachnida</taxon>
        <taxon>Araneae</taxon>
        <taxon>Araneomorphae</taxon>
        <taxon>Entelegynae</taxon>
        <taxon>Araneoidea</taxon>
        <taxon>Araneidae</taxon>
        <taxon>Araneus</taxon>
    </lineage>
</organism>
<dbReference type="GO" id="GO:0003676">
    <property type="term" value="F:nucleic acid binding"/>
    <property type="evidence" value="ECO:0007669"/>
    <property type="project" value="InterPro"/>
</dbReference>
<dbReference type="PANTHER" id="PTHR46060">
    <property type="entry name" value="MARINER MOS1 TRANSPOSASE-LIKE PROTEIN"/>
    <property type="match status" value="1"/>
</dbReference>
<dbReference type="InterPro" id="IPR052709">
    <property type="entry name" value="Transposase-MT_Hybrid"/>
</dbReference>
<reference evidence="2 3" key="1">
    <citation type="journal article" date="2019" name="Sci. Rep.">
        <title>Orb-weaving spider Araneus ventricosus genome elucidates the spidroin gene catalogue.</title>
        <authorList>
            <person name="Kono N."/>
            <person name="Nakamura H."/>
            <person name="Ohtoshi R."/>
            <person name="Moran D.A.P."/>
            <person name="Shinohara A."/>
            <person name="Yoshida Y."/>
            <person name="Fujiwara M."/>
            <person name="Mori M."/>
            <person name="Tomita M."/>
            <person name="Arakawa K."/>
        </authorList>
    </citation>
    <scope>NUCLEOTIDE SEQUENCE [LARGE SCALE GENOMIC DNA]</scope>
</reference>
<name>A0A4Y2V2G7_ARAVE</name>